<name>A0A6A6P5S9_9PEZI</name>
<dbReference type="OrthoDB" id="5428038at2759"/>
<dbReference type="EMBL" id="MU001675">
    <property type="protein sequence ID" value="KAF2459355.1"/>
    <property type="molecule type" value="Genomic_DNA"/>
</dbReference>
<feature type="region of interest" description="Disordered" evidence="1">
    <location>
        <begin position="162"/>
        <end position="188"/>
    </location>
</feature>
<accession>A0A6A6P5S9</accession>
<keyword evidence="3" id="KW-1185">Reference proteome</keyword>
<gene>
    <name evidence="2" type="ORF">BDY21DRAFT_338031</name>
</gene>
<evidence type="ECO:0000313" key="3">
    <source>
        <dbReference type="Proteomes" id="UP000799766"/>
    </source>
</evidence>
<dbReference type="AlphaFoldDB" id="A0A6A6P5S9"/>
<proteinExistence type="predicted"/>
<evidence type="ECO:0000313" key="2">
    <source>
        <dbReference type="EMBL" id="KAF2459355.1"/>
    </source>
</evidence>
<protein>
    <submittedName>
        <fullName evidence="2">Uncharacterized protein</fullName>
    </submittedName>
</protein>
<evidence type="ECO:0000256" key="1">
    <source>
        <dbReference type="SAM" id="MobiDB-lite"/>
    </source>
</evidence>
<organism evidence="2 3">
    <name type="scientific">Lineolata rhizophorae</name>
    <dbReference type="NCBI Taxonomy" id="578093"/>
    <lineage>
        <taxon>Eukaryota</taxon>
        <taxon>Fungi</taxon>
        <taxon>Dikarya</taxon>
        <taxon>Ascomycota</taxon>
        <taxon>Pezizomycotina</taxon>
        <taxon>Dothideomycetes</taxon>
        <taxon>Dothideomycetes incertae sedis</taxon>
        <taxon>Lineolatales</taxon>
        <taxon>Lineolataceae</taxon>
        <taxon>Lineolata</taxon>
    </lineage>
</organism>
<reference evidence="2" key="1">
    <citation type="journal article" date="2020" name="Stud. Mycol.">
        <title>101 Dothideomycetes genomes: a test case for predicting lifestyles and emergence of pathogens.</title>
        <authorList>
            <person name="Haridas S."/>
            <person name="Albert R."/>
            <person name="Binder M."/>
            <person name="Bloem J."/>
            <person name="Labutti K."/>
            <person name="Salamov A."/>
            <person name="Andreopoulos B."/>
            <person name="Baker S."/>
            <person name="Barry K."/>
            <person name="Bills G."/>
            <person name="Bluhm B."/>
            <person name="Cannon C."/>
            <person name="Castanera R."/>
            <person name="Culley D."/>
            <person name="Daum C."/>
            <person name="Ezra D."/>
            <person name="Gonzalez J."/>
            <person name="Henrissat B."/>
            <person name="Kuo A."/>
            <person name="Liang C."/>
            <person name="Lipzen A."/>
            <person name="Lutzoni F."/>
            <person name="Magnuson J."/>
            <person name="Mondo S."/>
            <person name="Nolan M."/>
            <person name="Ohm R."/>
            <person name="Pangilinan J."/>
            <person name="Park H.-J."/>
            <person name="Ramirez L."/>
            <person name="Alfaro M."/>
            <person name="Sun H."/>
            <person name="Tritt A."/>
            <person name="Yoshinaga Y."/>
            <person name="Zwiers L.-H."/>
            <person name="Turgeon B."/>
            <person name="Goodwin S."/>
            <person name="Spatafora J."/>
            <person name="Crous P."/>
            <person name="Grigoriev I."/>
        </authorList>
    </citation>
    <scope>NUCLEOTIDE SEQUENCE</scope>
    <source>
        <strain evidence="2">ATCC 16933</strain>
    </source>
</reference>
<dbReference type="Proteomes" id="UP000799766">
    <property type="component" value="Unassembled WGS sequence"/>
</dbReference>
<sequence>MPSGCHARHPYTSLLIRPVTATALPNHLALTTAVIHRRSNYHVPDVFEARRRLAKRRMGAISSASGRYAVGPSPSAPSPGLLAVMFGPSVKKPDEAKVYMPPEVKFEVGPPPPAWPGLLLPLENENRKGMKELENLWEDEKTTDAVVTTTAVGQAETRPATDLPANDVQRSTTKQKRKNTVAGEETTKEAYSNEWAPNPVDWTLDGERYGPLKPLIMLRRSQKHHRVSQRQAHEWLLKVVPSHWSYTQLLSKGQAPIPRAIELLSRPALQHCEVENHFALMKHCISSGINNGEFNQLLRALGRTVKSGALAPDQLSEALMELAHLARRTYPDEGPQRAALTKVYTTMLDHVEVSSAPATRLSAAILMKHLACGAHLGKGNPEGGRLIRRLRAYAELLSEDSRQAHTSKPWDLWYFWARNMPLRRSVPGSYDSELTLDATTLTESINQMPRVLALDWMRKATKEIFSKPKLTYGRLQDADKSALKDWFCCVRQSIHFQSLEPRRGIQELVWNIPSHISPADVALGSLHRDQKLAFREMLITWAIREASKAHGGYSELNAIALRNITKIRWLLRHTARQHRIDHDDPYLRHYLIVIRALCRLELPKPAYYSLSKRFLELLFELRGPQVLAPALVLFKRCRIPYPESLLTHAIQRLVYTDPHQAHRLFLLAGSLPLSRVPSLPLELIRAGPHSAQDAIRLFQRADPVLDVPYLDRNASAPAPEQLSHEPRAVKRRARDTALWQRRARYMRMALRLLAEQPDASSRAAMRNVWRLVREAHMTGTWVGHHGSRALLYAGLLRRLGEGKRVSTERVRWVLDRVRRYEGEEVAVELDKRLCEWRREVVEADRRRWDGAWAERREKRETEMWEVVKKAEEVDGRET</sequence>